<comment type="caution">
    <text evidence="1">The sequence shown here is derived from an EMBL/GenBank/DDBJ whole genome shotgun (WGS) entry which is preliminary data.</text>
</comment>
<accession>A0ABV9HTM6</accession>
<reference evidence="2" key="1">
    <citation type="journal article" date="2019" name="Int. J. Syst. Evol. Microbiol.">
        <title>The Global Catalogue of Microorganisms (GCM) 10K type strain sequencing project: providing services to taxonomists for standard genome sequencing and annotation.</title>
        <authorList>
            <consortium name="The Broad Institute Genomics Platform"/>
            <consortium name="The Broad Institute Genome Sequencing Center for Infectious Disease"/>
            <person name="Wu L."/>
            <person name="Ma J."/>
        </authorList>
    </citation>
    <scope>NUCLEOTIDE SEQUENCE [LARGE SCALE GENOMIC DNA]</scope>
    <source>
        <strain evidence="2">YJ-61-S</strain>
    </source>
</reference>
<organism evidence="1 2">
    <name type="scientific">Dokdonia ponticola</name>
    <dbReference type="NCBI Taxonomy" id="2041041"/>
    <lineage>
        <taxon>Bacteria</taxon>
        <taxon>Pseudomonadati</taxon>
        <taxon>Bacteroidota</taxon>
        <taxon>Flavobacteriia</taxon>
        <taxon>Flavobacteriales</taxon>
        <taxon>Flavobacteriaceae</taxon>
        <taxon>Dokdonia</taxon>
    </lineage>
</organism>
<dbReference type="RefSeq" id="WP_379976782.1">
    <property type="nucleotide sequence ID" value="NZ_JBHSFV010000001.1"/>
</dbReference>
<name>A0ABV9HTM6_9FLAO</name>
<keyword evidence="2" id="KW-1185">Reference proteome</keyword>
<dbReference type="Proteomes" id="UP001596043">
    <property type="component" value="Unassembled WGS sequence"/>
</dbReference>
<protein>
    <submittedName>
        <fullName evidence="1">Uncharacterized protein</fullName>
    </submittedName>
</protein>
<proteinExistence type="predicted"/>
<sequence>MRDYIAFQKQFKSTFYIQFVFTTLDVVICINIKHNDVARITTLIHSNYIFANLPAGKQEQKKQNTHQAYIKPTIP</sequence>
<gene>
    <name evidence="1" type="ORF">ACFO3O_01605</name>
</gene>
<evidence type="ECO:0000313" key="2">
    <source>
        <dbReference type="Proteomes" id="UP001596043"/>
    </source>
</evidence>
<dbReference type="EMBL" id="JBHSFV010000001">
    <property type="protein sequence ID" value="MFC4632581.1"/>
    <property type="molecule type" value="Genomic_DNA"/>
</dbReference>
<evidence type="ECO:0000313" key="1">
    <source>
        <dbReference type="EMBL" id="MFC4632581.1"/>
    </source>
</evidence>